<keyword evidence="2" id="KW-1003">Cell membrane</keyword>
<feature type="transmembrane region" description="Helical" evidence="7">
    <location>
        <begin position="437"/>
        <end position="463"/>
    </location>
</feature>
<feature type="transmembrane region" description="Helical" evidence="7">
    <location>
        <begin position="272"/>
        <end position="295"/>
    </location>
</feature>
<dbReference type="STRING" id="1656094.BFC18_11040"/>
<evidence type="ECO:0000256" key="2">
    <source>
        <dbReference type="ARBA" id="ARBA00022475"/>
    </source>
</evidence>
<protein>
    <recommendedName>
        <fullName evidence="8">ABC3 transporter permease C-terminal domain-containing protein</fullName>
    </recommendedName>
</protein>
<keyword evidence="5 7" id="KW-0472">Membrane</keyword>
<dbReference type="Pfam" id="PF02687">
    <property type="entry name" value="FtsX"/>
    <property type="match status" value="1"/>
</dbReference>
<dbReference type="AlphaFoldDB" id="A0A1E7ZBR3"/>
<dbReference type="RefSeq" id="WP_070125358.1">
    <property type="nucleotide sequence ID" value="NZ_MDHN01000021.1"/>
</dbReference>
<feature type="domain" description="ABC3 transporter permease C-terminal" evidence="8">
    <location>
        <begin position="741"/>
        <end position="853"/>
    </location>
</feature>
<dbReference type="Proteomes" id="UP000175691">
    <property type="component" value="Unassembled WGS sequence"/>
</dbReference>
<reference evidence="9 10" key="1">
    <citation type="submission" date="2016-08" db="EMBL/GenBank/DDBJ databases">
        <authorList>
            <person name="Seilhamer J.J."/>
        </authorList>
    </citation>
    <scope>NUCLEOTIDE SEQUENCE [LARGE SCALE GENOMIC DNA]</scope>
    <source>
        <strain evidence="9 10">KCTC 42603</strain>
    </source>
</reference>
<dbReference type="PANTHER" id="PTHR30287">
    <property type="entry name" value="MEMBRANE COMPONENT OF PREDICTED ABC SUPERFAMILY METABOLITE UPTAKE TRANSPORTER"/>
    <property type="match status" value="1"/>
</dbReference>
<feature type="transmembrane region" description="Helical" evidence="7">
    <location>
        <begin position="323"/>
        <end position="347"/>
    </location>
</feature>
<feature type="transmembrane region" description="Helical" evidence="7">
    <location>
        <begin position="20"/>
        <end position="43"/>
    </location>
</feature>
<evidence type="ECO:0000259" key="8">
    <source>
        <dbReference type="Pfam" id="PF02687"/>
    </source>
</evidence>
<feature type="compositionally biased region" description="Polar residues" evidence="6">
    <location>
        <begin position="149"/>
        <end position="162"/>
    </location>
</feature>
<dbReference type="GO" id="GO:0005886">
    <property type="term" value="C:plasma membrane"/>
    <property type="evidence" value="ECO:0007669"/>
    <property type="project" value="UniProtKB-SubCell"/>
</dbReference>
<name>A0A1E7ZBR3_9ALTE</name>
<gene>
    <name evidence="9" type="ORF">BFC18_11040</name>
</gene>
<evidence type="ECO:0000256" key="5">
    <source>
        <dbReference type="ARBA" id="ARBA00023136"/>
    </source>
</evidence>
<evidence type="ECO:0000313" key="9">
    <source>
        <dbReference type="EMBL" id="OFC70965.1"/>
    </source>
</evidence>
<feature type="transmembrane region" description="Helical" evidence="7">
    <location>
        <begin position="741"/>
        <end position="762"/>
    </location>
</feature>
<feature type="transmembrane region" description="Helical" evidence="7">
    <location>
        <begin position="830"/>
        <end position="850"/>
    </location>
</feature>
<comment type="caution">
    <text evidence="9">The sequence shown here is derived from an EMBL/GenBank/DDBJ whole genome shotgun (WGS) entry which is preliminary data.</text>
</comment>
<feature type="transmembrane region" description="Helical" evidence="7">
    <location>
        <begin position="410"/>
        <end position="431"/>
    </location>
</feature>
<keyword evidence="10" id="KW-1185">Reference proteome</keyword>
<dbReference type="EMBL" id="MDHN01000021">
    <property type="protein sequence ID" value="OFC70965.1"/>
    <property type="molecule type" value="Genomic_DNA"/>
</dbReference>
<accession>A0A1E7ZBR3</accession>
<feature type="transmembrane region" description="Helical" evidence="7">
    <location>
        <begin position="490"/>
        <end position="508"/>
    </location>
</feature>
<feature type="transmembrane region" description="Helical" evidence="7">
    <location>
        <begin position="367"/>
        <end position="389"/>
    </location>
</feature>
<dbReference type="PANTHER" id="PTHR30287:SF2">
    <property type="entry name" value="BLL1001 PROTEIN"/>
    <property type="match status" value="1"/>
</dbReference>
<comment type="subcellular location">
    <subcellularLocation>
        <location evidence="1">Cell membrane</location>
        <topology evidence="1">Multi-pass membrane protein</topology>
    </subcellularLocation>
</comment>
<evidence type="ECO:0000256" key="6">
    <source>
        <dbReference type="SAM" id="MobiDB-lite"/>
    </source>
</evidence>
<evidence type="ECO:0000256" key="1">
    <source>
        <dbReference type="ARBA" id="ARBA00004651"/>
    </source>
</evidence>
<feature type="transmembrane region" description="Helical" evidence="7">
    <location>
        <begin position="783"/>
        <end position="810"/>
    </location>
</feature>
<dbReference type="InterPro" id="IPR003838">
    <property type="entry name" value="ABC3_permease_C"/>
</dbReference>
<evidence type="ECO:0000256" key="4">
    <source>
        <dbReference type="ARBA" id="ARBA00022989"/>
    </source>
</evidence>
<keyword evidence="4 7" id="KW-1133">Transmembrane helix</keyword>
<dbReference type="InterPro" id="IPR038766">
    <property type="entry name" value="Membrane_comp_ABC_pdt"/>
</dbReference>
<feature type="region of interest" description="Disordered" evidence="6">
    <location>
        <begin position="141"/>
        <end position="162"/>
    </location>
</feature>
<organism evidence="9 10">
    <name type="scientific">Alteromonas confluentis</name>
    <dbReference type="NCBI Taxonomy" id="1656094"/>
    <lineage>
        <taxon>Bacteria</taxon>
        <taxon>Pseudomonadati</taxon>
        <taxon>Pseudomonadota</taxon>
        <taxon>Gammaproteobacteria</taxon>
        <taxon>Alteromonadales</taxon>
        <taxon>Alteromonadaceae</taxon>
        <taxon>Alteromonas/Salinimonas group</taxon>
        <taxon>Alteromonas</taxon>
    </lineage>
</organism>
<evidence type="ECO:0000256" key="7">
    <source>
        <dbReference type="SAM" id="Phobius"/>
    </source>
</evidence>
<evidence type="ECO:0000256" key="3">
    <source>
        <dbReference type="ARBA" id="ARBA00022692"/>
    </source>
</evidence>
<keyword evidence="3 7" id="KW-0812">Transmembrane</keyword>
<sequence>MVNRLLLVCRVLLAMARKRFWEPLLIIVAIVIATAGLSSVTLINQGASEGELASSQPGWFAGGSVTTQSTDTPITRADYIALRTAGFTYLVAITETEAQVSCPANELHSLPITITGVDITAALSNAGAFGGMSGMLNRQTANKPIANPTDATLASNPNASTQRTTVRAAVSEQTARYLNCNSPLTGFGNLLFSTQQVVTGLPDERLVLPIDAFYTEGRTPENFPLTALIVARALSNKEQAQLLQALPDHLELTIPPTFTSKGTLADSFQLNLWAMGALMAVVSIFIILNALMLMYRARLPAFIRLRQAGVGSRMLLSALFTELTFYCLIASPVGVFAGAALTLSLTPVLQATFSGLFESAFVAPSPVLTQLIAGAFVVSLAALAIFFIAPAKQLAGALSRNRVQTATLPPLKRLLCSFVLLLLIALTLVFASSTATALLSVAAVLLCASALLILWLAPLLGVVRRLVPPTRPLASYVVASAQMLSGKSRFAVCAFFIALSANIGMNVMTDSFRQATLDWLEQRLTAPAYLYSMQPINETSLPDSLRLLPVYQGVTSVSDAGMSDAAGLSDVAAMKNSKVTLRTYPSPSPNQINLPLEQETPSTPADFYAGEAVYVNQQLAFRLGVRTGDRLETGPIFTLGLEQQLLGGKHVFRVAGIYPDYGNPEMQIIVSKTLIGMPEARRNVAAIYPALATSSSLAAQELSSLQETLPDDANLISSASLIAVSMETFDRTFVVTDALNVATLLVAGLAFAVSVTLLTMDLKPQLAMLRTLGISQRSIKTALIAQYMLLCAATAAIAVPFGILLAWIFIEYVNRFAFYWVYPLSLNWIVLLKSVAVSLAVVLVVLLLPLGRLNSKIDLRQEERL</sequence>
<proteinExistence type="predicted"/>
<evidence type="ECO:0000313" key="10">
    <source>
        <dbReference type="Proteomes" id="UP000175691"/>
    </source>
</evidence>